<dbReference type="InterPro" id="IPR005467">
    <property type="entry name" value="His_kinase_dom"/>
</dbReference>
<dbReference type="InterPro" id="IPR050980">
    <property type="entry name" value="2C_sensor_his_kinase"/>
</dbReference>
<keyword evidence="11" id="KW-1185">Reference proteome</keyword>
<dbReference type="InterPro" id="IPR036097">
    <property type="entry name" value="HisK_dim/P_sf"/>
</dbReference>
<dbReference type="EC" id="2.7.13.3" evidence="3"/>
<evidence type="ECO:0000256" key="6">
    <source>
        <dbReference type="ARBA" id="ARBA00022741"/>
    </source>
</evidence>
<dbReference type="Gene3D" id="1.10.287.130">
    <property type="match status" value="1"/>
</dbReference>
<dbReference type="SMART" id="SM00388">
    <property type="entry name" value="HisKA"/>
    <property type="match status" value="1"/>
</dbReference>
<dbReference type="InterPro" id="IPR036890">
    <property type="entry name" value="HATPase_C_sf"/>
</dbReference>
<evidence type="ECO:0000256" key="2">
    <source>
        <dbReference type="ARBA" id="ARBA00004651"/>
    </source>
</evidence>
<dbReference type="KEGG" id="enn:FRE64_13770"/>
<proteinExistence type="predicted"/>
<accession>A0A5B8NPG6</accession>
<evidence type="ECO:0000313" key="10">
    <source>
        <dbReference type="EMBL" id="QDZ40914.1"/>
    </source>
</evidence>
<evidence type="ECO:0000256" key="1">
    <source>
        <dbReference type="ARBA" id="ARBA00000085"/>
    </source>
</evidence>
<evidence type="ECO:0000256" key="3">
    <source>
        <dbReference type="ARBA" id="ARBA00012438"/>
    </source>
</evidence>
<keyword evidence="7 10" id="KW-0418">Kinase</keyword>
<evidence type="ECO:0000256" key="4">
    <source>
        <dbReference type="ARBA" id="ARBA00022475"/>
    </source>
</evidence>
<dbReference type="Proteomes" id="UP000318453">
    <property type="component" value="Chromosome"/>
</dbReference>
<dbReference type="OrthoDB" id="537027at2"/>
<dbReference type="GO" id="GO:0005886">
    <property type="term" value="C:plasma membrane"/>
    <property type="evidence" value="ECO:0007669"/>
    <property type="project" value="UniProtKB-SubCell"/>
</dbReference>
<dbReference type="PROSITE" id="PS50109">
    <property type="entry name" value="HIS_KIN"/>
    <property type="match status" value="1"/>
</dbReference>
<keyword evidence="8" id="KW-0067">ATP-binding</keyword>
<keyword evidence="6" id="KW-0547">Nucleotide-binding</keyword>
<feature type="domain" description="Histidine kinase" evidence="9">
    <location>
        <begin position="216"/>
        <end position="434"/>
    </location>
</feature>
<reference evidence="10" key="1">
    <citation type="submission" date="2019-08" db="EMBL/GenBank/DDBJ databases">
        <title>Carotenoids and Carotenoid Binding Proteins in the Halophilic Cyanobacterium Euhalothece sp. ZM00.</title>
        <authorList>
            <person name="Cho S.M."/>
            <person name="Song J.Y."/>
            <person name="Park Y.-I."/>
        </authorList>
    </citation>
    <scope>NUCLEOTIDE SEQUENCE [LARGE SCALE GENOMIC DNA]</scope>
    <source>
        <strain evidence="10">Z-M001</strain>
    </source>
</reference>
<dbReference type="EMBL" id="CP042326">
    <property type="protein sequence ID" value="QDZ40914.1"/>
    <property type="molecule type" value="Genomic_DNA"/>
</dbReference>
<dbReference type="SUPFAM" id="SSF47384">
    <property type="entry name" value="Homodimeric domain of signal transducing histidine kinase"/>
    <property type="match status" value="1"/>
</dbReference>
<evidence type="ECO:0000259" key="9">
    <source>
        <dbReference type="PROSITE" id="PS50109"/>
    </source>
</evidence>
<dbReference type="Pfam" id="PF00512">
    <property type="entry name" value="HisKA"/>
    <property type="match status" value="1"/>
</dbReference>
<gene>
    <name evidence="10" type="ORF">FRE64_13770</name>
</gene>
<comment type="subcellular location">
    <subcellularLocation>
        <location evidence="2">Cell membrane</location>
        <topology evidence="2">Multi-pass membrane protein</topology>
    </subcellularLocation>
</comment>
<evidence type="ECO:0000256" key="7">
    <source>
        <dbReference type="ARBA" id="ARBA00022777"/>
    </source>
</evidence>
<organism evidence="10 11">
    <name type="scientific">Euhalothece natronophila Z-M001</name>
    <dbReference type="NCBI Taxonomy" id="522448"/>
    <lineage>
        <taxon>Bacteria</taxon>
        <taxon>Bacillati</taxon>
        <taxon>Cyanobacteriota</taxon>
        <taxon>Cyanophyceae</taxon>
        <taxon>Oscillatoriophycideae</taxon>
        <taxon>Chroococcales</taxon>
        <taxon>Halothecacae</taxon>
        <taxon>Halothece cluster</taxon>
        <taxon>Euhalothece</taxon>
    </lineage>
</organism>
<evidence type="ECO:0000313" key="11">
    <source>
        <dbReference type="Proteomes" id="UP000318453"/>
    </source>
</evidence>
<keyword evidence="4" id="KW-1003">Cell membrane</keyword>
<name>A0A5B8NPG6_9CHRO</name>
<dbReference type="InterPro" id="IPR003661">
    <property type="entry name" value="HisK_dim/P_dom"/>
</dbReference>
<protein>
    <recommendedName>
        <fullName evidence="3">histidine kinase</fullName>
        <ecNumber evidence="3">2.7.13.3</ecNumber>
    </recommendedName>
</protein>
<dbReference type="SUPFAM" id="SSF55874">
    <property type="entry name" value="ATPase domain of HSP90 chaperone/DNA topoisomerase II/histidine kinase"/>
    <property type="match status" value="1"/>
</dbReference>
<dbReference type="GO" id="GO:0005524">
    <property type="term" value="F:ATP binding"/>
    <property type="evidence" value="ECO:0007669"/>
    <property type="project" value="UniProtKB-KW"/>
</dbReference>
<dbReference type="PANTHER" id="PTHR44936:SF10">
    <property type="entry name" value="SENSOR PROTEIN RSTB"/>
    <property type="match status" value="1"/>
</dbReference>
<evidence type="ECO:0000256" key="5">
    <source>
        <dbReference type="ARBA" id="ARBA00022679"/>
    </source>
</evidence>
<keyword evidence="4" id="KW-0472">Membrane</keyword>
<dbReference type="CDD" id="cd00082">
    <property type="entry name" value="HisKA"/>
    <property type="match status" value="1"/>
</dbReference>
<keyword evidence="5" id="KW-0808">Transferase</keyword>
<dbReference type="PANTHER" id="PTHR44936">
    <property type="entry name" value="SENSOR PROTEIN CREC"/>
    <property type="match status" value="1"/>
</dbReference>
<evidence type="ECO:0000256" key="8">
    <source>
        <dbReference type="ARBA" id="ARBA00022840"/>
    </source>
</evidence>
<sequence length="437" mass="49730">MKVQQLPGLSQIIGINESSMTEKRDRWKGWREWYGAIAALQELVTPIKKGLILSSPALMVDFSQINPNLTTVAFTPGYSHQNGNTLSGLTLTPGDHSSAQVKEISLPSNNSHEQFCLLFTPEFSLLMVLTVTEEGNSYFDFSFDPEATQKAWLTLRSRLQNHYPEKLVTIEQQREQFPICSPDYRTVTQFSRQLLNHLPSNEDLRQETSDIELLQALTHEVRTPLTTIRMLTRLLLKRKDLEPEVLKRLRVIDQECTEQINRMELIFQATELEGKQKTESSVNLTSIPLKDLFTQSIPYWKKQAKRRNVDLEVLLPEKLPTVITNPELLTQVLTGLMENFTGRISSNGKFQVHVRTAGNQIKLQLLSQNLQESFRSKKQERSIGQLLTLQPETGNLSLNLDVTKNLFQALGGKLTVRQRAEAGEVLTVFLPVSIINH</sequence>
<dbReference type="Gene3D" id="3.30.565.10">
    <property type="entry name" value="Histidine kinase-like ATPase, C-terminal domain"/>
    <property type="match status" value="1"/>
</dbReference>
<comment type="catalytic activity">
    <reaction evidence="1">
        <text>ATP + protein L-histidine = ADP + protein N-phospho-L-histidine.</text>
        <dbReference type="EC" id="2.7.13.3"/>
    </reaction>
</comment>
<dbReference type="GO" id="GO:0000155">
    <property type="term" value="F:phosphorelay sensor kinase activity"/>
    <property type="evidence" value="ECO:0007669"/>
    <property type="project" value="InterPro"/>
</dbReference>
<dbReference type="AlphaFoldDB" id="A0A5B8NPG6"/>